<evidence type="ECO:0000256" key="1">
    <source>
        <dbReference type="SAM" id="MobiDB-lite"/>
    </source>
</evidence>
<accession>A0A151NAH6</accession>
<sequence length="86" mass="9685">MDNLPPTTQEAEPSPPKLFNNDNKNNMCRLLLIIGRGSTSLLLVGERRFLGIFIHSITVLNWVYIILTMMTHHARGRVQCPSIVAV</sequence>
<keyword evidence="2" id="KW-0812">Transmembrane</keyword>
<name>A0A151NAH6_ALLMI</name>
<keyword evidence="2" id="KW-1133">Transmembrane helix</keyword>
<dbReference type="EMBL" id="AKHW03003627">
    <property type="protein sequence ID" value="KYO33838.1"/>
    <property type="molecule type" value="Genomic_DNA"/>
</dbReference>
<reference evidence="3 4" key="1">
    <citation type="journal article" date="2012" name="Genome Biol.">
        <title>Sequencing three crocodilian genomes to illuminate the evolution of archosaurs and amniotes.</title>
        <authorList>
            <person name="St John J.A."/>
            <person name="Braun E.L."/>
            <person name="Isberg S.R."/>
            <person name="Miles L.G."/>
            <person name="Chong A.Y."/>
            <person name="Gongora J."/>
            <person name="Dalzell P."/>
            <person name="Moran C."/>
            <person name="Bed'hom B."/>
            <person name="Abzhanov A."/>
            <person name="Burgess S.C."/>
            <person name="Cooksey A.M."/>
            <person name="Castoe T.A."/>
            <person name="Crawford N.G."/>
            <person name="Densmore L.D."/>
            <person name="Drew J.C."/>
            <person name="Edwards S.V."/>
            <person name="Faircloth B.C."/>
            <person name="Fujita M.K."/>
            <person name="Greenwold M.J."/>
            <person name="Hoffmann F.G."/>
            <person name="Howard J.M."/>
            <person name="Iguchi T."/>
            <person name="Janes D.E."/>
            <person name="Khan S.Y."/>
            <person name="Kohno S."/>
            <person name="de Koning A.J."/>
            <person name="Lance S.L."/>
            <person name="McCarthy F.M."/>
            <person name="McCormack J.E."/>
            <person name="Merchant M.E."/>
            <person name="Peterson D.G."/>
            <person name="Pollock D.D."/>
            <person name="Pourmand N."/>
            <person name="Raney B.J."/>
            <person name="Roessler K.A."/>
            <person name="Sanford J.R."/>
            <person name="Sawyer R.H."/>
            <person name="Schmidt C.J."/>
            <person name="Triplett E.W."/>
            <person name="Tuberville T.D."/>
            <person name="Venegas-Anaya M."/>
            <person name="Howard J.T."/>
            <person name="Jarvis E.D."/>
            <person name="Guillette L.J.Jr."/>
            <person name="Glenn T.C."/>
            <person name="Green R.E."/>
            <person name="Ray D.A."/>
        </authorList>
    </citation>
    <scope>NUCLEOTIDE SEQUENCE [LARGE SCALE GENOMIC DNA]</scope>
    <source>
        <strain evidence="3">KSC_2009_1</strain>
    </source>
</reference>
<keyword evidence="2" id="KW-0472">Membrane</keyword>
<evidence type="ECO:0000313" key="4">
    <source>
        <dbReference type="Proteomes" id="UP000050525"/>
    </source>
</evidence>
<dbReference type="AlphaFoldDB" id="A0A151NAH6"/>
<organism evidence="3 4">
    <name type="scientific">Alligator mississippiensis</name>
    <name type="common">American alligator</name>
    <dbReference type="NCBI Taxonomy" id="8496"/>
    <lineage>
        <taxon>Eukaryota</taxon>
        <taxon>Metazoa</taxon>
        <taxon>Chordata</taxon>
        <taxon>Craniata</taxon>
        <taxon>Vertebrata</taxon>
        <taxon>Euteleostomi</taxon>
        <taxon>Archelosauria</taxon>
        <taxon>Archosauria</taxon>
        <taxon>Crocodylia</taxon>
        <taxon>Alligatoridae</taxon>
        <taxon>Alligatorinae</taxon>
        <taxon>Alligator</taxon>
    </lineage>
</organism>
<comment type="caution">
    <text evidence="3">The sequence shown here is derived from an EMBL/GenBank/DDBJ whole genome shotgun (WGS) entry which is preliminary data.</text>
</comment>
<feature type="region of interest" description="Disordered" evidence="1">
    <location>
        <begin position="1"/>
        <end position="23"/>
    </location>
</feature>
<feature type="compositionally biased region" description="Polar residues" evidence="1">
    <location>
        <begin position="1"/>
        <end position="11"/>
    </location>
</feature>
<feature type="transmembrane region" description="Helical" evidence="2">
    <location>
        <begin position="49"/>
        <end position="67"/>
    </location>
</feature>
<protein>
    <submittedName>
        <fullName evidence="3">Uncharacterized protein</fullName>
    </submittedName>
</protein>
<proteinExistence type="predicted"/>
<dbReference type="Proteomes" id="UP000050525">
    <property type="component" value="Unassembled WGS sequence"/>
</dbReference>
<evidence type="ECO:0000256" key="2">
    <source>
        <dbReference type="SAM" id="Phobius"/>
    </source>
</evidence>
<gene>
    <name evidence="3" type="ORF">Y1Q_0024468</name>
</gene>
<keyword evidence="4" id="KW-1185">Reference proteome</keyword>
<evidence type="ECO:0000313" key="3">
    <source>
        <dbReference type="EMBL" id="KYO33838.1"/>
    </source>
</evidence>